<feature type="compositionally biased region" description="Pro residues" evidence="5">
    <location>
        <begin position="59"/>
        <end position="68"/>
    </location>
</feature>
<evidence type="ECO:0000256" key="1">
    <source>
        <dbReference type="ARBA" id="ARBA00007594"/>
    </source>
</evidence>
<feature type="compositionally biased region" description="Basic and acidic residues" evidence="5">
    <location>
        <begin position="39"/>
        <end position="49"/>
    </location>
</feature>
<reference evidence="8" key="1">
    <citation type="journal article" date="2017" name="Nat. Commun.">
        <title>The asparagus genome sheds light on the origin and evolution of a young Y chromosome.</title>
        <authorList>
            <person name="Harkess A."/>
            <person name="Zhou J."/>
            <person name="Xu C."/>
            <person name="Bowers J.E."/>
            <person name="Van der Hulst R."/>
            <person name="Ayyampalayam S."/>
            <person name="Mercati F."/>
            <person name="Riccardi P."/>
            <person name="McKain M.R."/>
            <person name="Kakrana A."/>
            <person name="Tang H."/>
            <person name="Ray J."/>
            <person name="Groenendijk J."/>
            <person name="Arikit S."/>
            <person name="Mathioni S.M."/>
            <person name="Nakano M."/>
            <person name="Shan H."/>
            <person name="Telgmann-Rauber A."/>
            <person name="Kanno A."/>
            <person name="Yue Z."/>
            <person name="Chen H."/>
            <person name="Li W."/>
            <person name="Chen Y."/>
            <person name="Xu X."/>
            <person name="Zhang Y."/>
            <person name="Luo S."/>
            <person name="Chen H."/>
            <person name="Gao J."/>
            <person name="Mao Z."/>
            <person name="Pires J.C."/>
            <person name="Luo M."/>
            <person name="Kudrna D."/>
            <person name="Wing R.A."/>
            <person name="Meyers B.C."/>
            <person name="Yi K."/>
            <person name="Kong H."/>
            <person name="Lavrijsen P."/>
            <person name="Sunseri F."/>
            <person name="Falavigna A."/>
            <person name="Ye Y."/>
            <person name="Leebens-Mack J.H."/>
            <person name="Chen G."/>
        </authorList>
    </citation>
    <scope>NUCLEOTIDE SEQUENCE [LARGE SCALE GENOMIC DNA]</scope>
    <source>
        <strain evidence="8">cv. DH0086</strain>
    </source>
</reference>
<evidence type="ECO:0000256" key="5">
    <source>
        <dbReference type="SAM" id="MobiDB-lite"/>
    </source>
</evidence>
<evidence type="ECO:0000313" key="8">
    <source>
        <dbReference type="Proteomes" id="UP000243459"/>
    </source>
</evidence>
<accession>A0A5P1EYJ4</accession>
<dbReference type="InterPro" id="IPR005996">
    <property type="entry name" value="Ribosomal_uL30_bac-type"/>
</dbReference>
<feature type="domain" description="Large ribosomal subunit protein uL30-like ferredoxin-like fold" evidence="6">
    <location>
        <begin position="1"/>
        <end position="29"/>
    </location>
</feature>
<keyword evidence="3" id="KW-0687">Ribonucleoprotein</keyword>
<dbReference type="CDD" id="cd00355">
    <property type="entry name" value="Ribosomal_L30_like"/>
    <property type="match status" value="1"/>
</dbReference>
<dbReference type="GO" id="GO:0006412">
    <property type="term" value="P:translation"/>
    <property type="evidence" value="ECO:0007669"/>
    <property type="project" value="InterPro"/>
</dbReference>
<organism evidence="7 8">
    <name type="scientific">Asparagus officinalis</name>
    <name type="common">Garden asparagus</name>
    <dbReference type="NCBI Taxonomy" id="4686"/>
    <lineage>
        <taxon>Eukaryota</taxon>
        <taxon>Viridiplantae</taxon>
        <taxon>Streptophyta</taxon>
        <taxon>Embryophyta</taxon>
        <taxon>Tracheophyta</taxon>
        <taxon>Spermatophyta</taxon>
        <taxon>Magnoliopsida</taxon>
        <taxon>Liliopsida</taxon>
        <taxon>Asparagales</taxon>
        <taxon>Asparagaceae</taxon>
        <taxon>Asparagoideae</taxon>
        <taxon>Asparagus</taxon>
    </lineage>
</organism>
<evidence type="ECO:0000259" key="6">
    <source>
        <dbReference type="Pfam" id="PF00327"/>
    </source>
</evidence>
<evidence type="ECO:0000313" key="7">
    <source>
        <dbReference type="EMBL" id="ONK70267.1"/>
    </source>
</evidence>
<dbReference type="InterPro" id="IPR036919">
    <property type="entry name" value="Ribo_uL30_ferredoxin-like_sf"/>
</dbReference>
<keyword evidence="8" id="KW-1185">Reference proteome</keyword>
<dbReference type="Proteomes" id="UP000243459">
    <property type="component" value="Chromosome 5"/>
</dbReference>
<dbReference type="PANTHER" id="PTHR15892:SF2">
    <property type="entry name" value="LARGE RIBOSOMAL SUBUNIT PROTEIN UL30M"/>
    <property type="match status" value="1"/>
</dbReference>
<dbReference type="SUPFAM" id="SSF55129">
    <property type="entry name" value="Ribosomal protein L30p/L7e"/>
    <property type="match status" value="1"/>
</dbReference>
<dbReference type="OMA" id="AMYDARK"/>
<gene>
    <name evidence="7" type="ORF">A4U43_C05F31970</name>
</gene>
<name>A0A5P1EYJ4_ASPOF</name>
<dbReference type="InterPro" id="IPR016082">
    <property type="entry name" value="Ribosomal_uL30_ferredoxin-like"/>
</dbReference>
<dbReference type="Gene3D" id="3.30.1390.20">
    <property type="entry name" value="Ribosomal protein L30, ferredoxin-like fold domain"/>
    <property type="match status" value="1"/>
</dbReference>
<feature type="region of interest" description="Disordered" evidence="5">
    <location>
        <begin position="39"/>
        <end position="68"/>
    </location>
</feature>
<protein>
    <recommendedName>
        <fullName evidence="4">Large ribosomal subunit protein uL30m</fullName>
    </recommendedName>
</protein>
<keyword evidence="2" id="KW-0689">Ribosomal protein</keyword>
<dbReference type="GO" id="GO:0003735">
    <property type="term" value="F:structural constituent of ribosome"/>
    <property type="evidence" value="ECO:0007669"/>
    <property type="project" value="InterPro"/>
</dbReference>
<dbReference type="PANTHER" id="PTHR15892">
    <property type="entry name" value="MITOCHONDRIAL RIBOSOMAL PROTEIN L30"/>
    <property type="match status" value="1"/>
</dbReference>
<sequence>MRLRRCHRTVAHRNTPSLLGMLNQVKRLVVVETEAMYDARKQKGEENRAPRPPLVVSHSPPPANGSTQ</sequence>
<dbReference type="AlphaFoldDB" id="A0A5P1EYJ4"/>
<dbReference type="GO" id="GO:0015934">
    <property type="term" value="C:large ribosomal subunit"/>
    <property type="evidence" value="ECO:0007669"/>
    <property type="project" value="InterPro"/>
</dbReference>
<evidence type="ECO:0000256" key="4">
    <source>
        <dbReference type="ARBA" id="ARBA00035281"/>
    </source>
</evidence>
<dbReference type="Gramene" id="ONK70267">
    <property type="protein sequence ID" value="ONK70267"/>
    <property type="gene ID" value="A4U43_C05F31970"/>
</dbReference>
<dbReference type="EMBL" id="CM007385">
    <property type="protein sequence ID" value="ONK70267.1"/>
    <property type="molecule type" value="Genomic_DNA"/>
</dbReference>
<dbReference type="GO" id="GO:0005739">
    <property type="term" value="C:mitochondrion"/>
    <property type="evidence" value="ECO:0007669"/>
    <property type="project" value="TreeGrafter"/>
</dbReference>
<comment type="similarity">
    <text evidence="1">Belongs to the universal ribosomal protein uL30 family.</text>
</comment>
<evidence type="ECO:0000256" key="3">
    <source>
        <dbReference type="ARBA" id="ARBA00023274"/>
    </source>
</evidence>
<proteinExistence type="inferred from homology"/>
<dbReference type="Pfam" id="PF00327">
    <property type="entry name" value="Ribosomal_L30"/>
    <property type="match status" value="1"/>
</dbReference>
<evidence type="ECO:0000256" key="2">
    <source>
        <dbReference type="ARBA" id="ARBA00022980"/>
    </source>
</evidence>